<comment type="caution">
    <text evidence="2">The sequence shown here is derived from an EMBL/GenBank/DDBJ whole genome shotgun (WGS) entry which is preliminary data.</text>
</comment>
<feature type="coiled-coil region" evidence="1">
    <location>
        <begin position="3"/>
        <end position="58"/>
    </location>
</feature>
<name>A0A2H0TCT3_9BACT</name>
<protein>
    <submittedName>
        <fullName evidence="2">Uncharacterized protein</fullName>
    </submittedName>
</protein>
<dbReference type="EMBL" id="PFCO01000008">
    <property type="protein sequence ID" value="PIR69370.1"/>
    <property type="molecule type" value="Genomic_DNA"/>
</dbReference>
<keyword evidence="1" id="KW-0175">Coiled coil</keyword>
<organism evidence="2 3">
    <name type="scientific">Candidatus Niyogibacteria bacterium CG10_big_fil_rev_8_21_14_0_10_46_36</name>
    <dbReference type="NCBI Taxonomy" id="1974726"/>
    <lineage>
        <taxon>Bacteria</taxon>
        <taxon>Candidatus Niyogiibacteriota</taxon>
    </lineage>
</organism>
<accession>A0A2H0TCT3</accession>
<evidence type="ECO:0000313" key="2">
    <source>
        <dbReference type="EMBL" id="PIR69370.1"/>
    </source>
</evidence>
<dbReference type="AlphaFoldDB" id="A0A2H0TCT3"/>
<gene>
    <name evidence="2" type="ORF">COU47_03300</name>
</gene>
<evidence type="ECO:0000313" key="3">
    <source>
        <dbReference type="Proteomes" id="UP000231503"/>
    </source>
</evidence>
<sequence length="214" mass="24626">MGSANLKKKLEETKQYIKKLKQQKQELLAESKKMLGNIHSLEEHIRDAERDIKTISDRIFIETGIPEAAIALRNKILCAMAKTSNGDITVRQYSTLLNDIDAMKETLGRECPHPCVLSYDGYEGSYIHDYDDDTSGYRLCVVCGFGEHEKTPGKDDYQTLNEEKGKRTVRRDLRDDYTARTDTYPSIWDMPLKTFIQMFKRSAGKMNADWKEKA</sequence>
<reference evidence="3" key="1">
    <citation type="submission" date="2017-09" db="EMBL/GenBank/DDBJ databases">
        <title>Depth-based differentiation of microbial function through sediment-hosted aquifers and enrichment of novel symbionts in the deep terrestrial subsurface.</title>
        <authorList>
            <person name="Probst A.J."/>
            <person name="Ladd B."/>
            <person name="Jarett J.K."/>
            <person name="Geller-Mcgrath D.E."/>
            <person name="Sieber C.M.K."/>
            <person name="Emerson J.B."/>
            <person name="Anantharaman K."/>
            <person name="Thomas B.C."/>
            <person name="Malmstrom R."/>
            <person name="Stieglmeier M."/>
            <person name="Klingl A."/>
            <person name="Woyke T."/>
            <person name="Ryan C.M."/>
            <person name="Banfield J.F."/>
        </authorList>
    </citation>
    <scope>NUCLEOTIDE SEQUENCE [LARGE SCALE GENOMIC DNA]</scope>
</reference>
<dbReference type="Proteomes" id="UP000231503">
    <property type="component" value="Unassembled WGS sequence"/>
</dbReference>
<evidence type="ECO:0000256" key="1">
    <source>
        <dbReference type="SAM" id="Coils"/>
    </source>
</evidence>
<proteinExistence type="predicted"/>